<dbReference type="Pfam" id="PF09479">
    <property type="entry name" value="Flg_new"/>
    <property type="match status" value="11"/>
</dbReference>
<dbReference type="InterPro" id="IPR042229">
    <property type="entry name" value="Listeria/Bacterioides_rpt_sf"/>
</dbReference>
<dbReference type="InterPro" id="IPR013378">
    <property type="entry name" value="InlB-like_B-rpt"/>
</dbReference>
<name>A0ABT2Y3Z4_9MOLU</name>
<dbReference type="Gene3D" id="2.60.40.4270">
    <property type="entry name" value="Listeria-Bacteroides repeat domain"/>
    <property type="match status" value="11"/>
</dbReference>
<organism evidence="3 4">
    <name type="scientific">Paracholeplasma manati</name>
    <dbReference type="NCBI Taxonomy" id="591373"/>
    <lineage>
        <taxon>Bacteria</taxon>
        <taxon>Bacillati</taxon>
        <taxon>Mycoplasmatota</taxon>
        <taxon>Mollicutes</taxon>
        <taxon>Acholeplasmatales</taxon>
        <taxon>Acholeplasmataceae</taxon>
        <taxon>Paracholeplasma</taxon>
    </lineage>
</organism>
<comment type="subcellular location">
    <subcellularLocation>
        <location evidence="1">Cell envelope</location>
    </subcellularLocation>
</comment>
<keyword evidence="2" id="KW-0732">Signal</keyword>
<evidence type="ECO:0000313" key="4">
    <source>
        <dbReference type="Proteomes" id="UP001177160"/>
    </source>
</evidence>
<evidence type="ECO:0000313" key="3">
    <source>
        <dbReference type="EMBL" id="MCV2231461.1"/>
    </source>
</evidence>
<evidence type="ECO:0000256" key="1">
    <source>
        <dbReference type="ARBA" id="ARBA00004196"/>
    </source>
</evidence>
<gene>
    <name evidence="3" type="ORF">N7548_01290</name>
</gene>
<comment type="caution">
    <text evidence="3">The sequence shown here is derived from an EMBL/GenBank/DDBJ whole genome shotgun (WGS) entry which is preliminary data.</text>
</comment>
<protein>
    <submittedName>
        <fullName evidence="3">InlB B-repeat-containing protein</fullName>
    </submittedName>
</protein>
<evidence type="ECO:0000256" key="2">
    <source>
        <dbReference type="SAM" id="SignalP"/>
    </source>
</evidence>
<dbReference type="Proteomes" id="UP001177160">
    <property type="component" value="Unassembled WGS sequence"/>
</dbReference>
<keyword evidence="4" id="KW-1185">Reference proteome</keyword>
<feature type="signal peptide" evidence="2">
    <location>
        <begin position="1"/>
        <end position="22"/>
    </location>
</feature>
<dbReference type="EMBL" id="JAOVQM010000001">
    <property type="protein sequence ID" value="MCV2231461.1"/>
    <property type="molecule type" value="Genomic_DNA"/>
</dbReference>
<dbReference type="NCBIfam" id="TIGR02543">
    <property type="entry name" value="List_Bact_rpt"/>
    <property type="match status" value="9"/>
</dbReference>
<feature type="chain" id="PRO_5046900908" evidence="2">
    <location>
        <begin position="23"/>
        <end position="2381"/>
    </location>
</feature>
<proteinExistence type="predicted"/>
<accession>A0ABT2Y3Z4</accession>
<dbReference type="PROSITE" id="PS51257">
    <property type="entry name" value="PROKAR_LIPOPROTEIN"/>
    <property type="match status" value="1"/>
</dbReference>
<reference evidence="3" key="1">
    <citation type="submission" date="2022-09" db="EMBL/GenBank/DDBJ databases">
        <title>Novel Mycoplasma species identified in domestic and wild animals.</title>
        <authorList>
            <person name="Volokhov D.V."/>
            <person name="Furtak V.A."/>
            <person name="Zagorodnyaya T.A."/>
        </authorList>
    </citation>
    <scope>NUCLEOTIDE SEQUENCE</scope>
    <source>
        <strain evidence="3">Oakley</strain>
    </source>
</reference>
<dbReference type="RefSeq" id="WP_263607582.1">
    <property type="nucleotide sequence ID" value="NZ_JAOVQM010000001.1"/>
</dbReference>
<sequence>MRKLLTLLAFLLIFLTACNQTAEIKITFIENGGVELEDLTIKTTDTSVTLPTPVRDGYTFDGWFTDEDLTLPFTIAALLTQSGGITLYAKWTQVLNQFTVTYQTNGGSTIAPVSYTSGETMVEPAAPTKEGYTFNGWYGDSELTQSYTFGPMPDSNLTLYAKWTINQYTITFESNGGSTVTALTGDYQTLITKPTNPIKVGYTFIDWYLEPAFTTPYVFNTMGSSNITLYAKWQINTYTVTFESNQGSAVPAILTEYNTAITQPNDPTKIGHTFGGWFSDQTMTVPFVFTTQITQNITLYAKWNINSYTMTFNSMGGSPINPVTQPYGSQITVPNPVKEGYDFAGWYTSDTYTTLYTVTTMPDGSMTVYAKWTASPYTITFDSNGGTAVTAISANYNDVVTKPENPTKMGHTFEDWYSDSALTTTFVFNTMPVGGATLFAKWTVNEYTITFVVSGGTEITPMVAGYDTVITAPTTTKPGYVFQGWYTEAELNNAYTFDKMGASDITLYAKWQPLQYSIQFMSNGGSNVDTIYGILDETITKPEDPTKQGYTFDGWYTESVFTSLFVWDKMPLEGATLYAKWTINTYTLTYIIEGSLIPQEIAYQSEITFMTPPEVEGYTFVGWLENSEPFILTLMPDRDVTILPKYEVNYYTISFGNITKDPISVKYADPIAIVEPNAPMGYAFTGWYVDEFFLTEFEGTHMPAKDIVLYAQFEALAVSLYLHVDALEVNTLLIGYGDVYKPNEPFKEGYQFLGWYLEDTYMTRMYDVEMGLDPIHLYAKWQIDEGYDLIETILVSQPSESVNVKGIISYIFERPGFPGFYLYDGTGNIFVLASPALFVVGDVIEFDASYDNFENTPQLINPTGMILSMGSFDMPAVETIEFDDVMRMDESNPYVYGQMVTMEAFLGYGMGGFYLQAPFSDERIMINYRSIVDDSILMPYINQTVRIDVIIHDYQGMANLWHVAYIGNSINPVTYTPEDIVNQVIQLGIENLEGKSFYPGAQLQLPNTDSTYGVSLSWSTVGENSAYFNLTTFTFEDTEIERQIGLECIITYQGLVVTHVFTVTLKPVTFLTYAEFVALDNNEYAMIKAVVLAHIPMIPATIVSLDGNPIFVPNNNPLNPGDEVVLVGYKQSEMGMYILANDPDQVLVEITQTGLPMPQPTDIPIDVFSTLPGNEPLYWFKYVRLTGILQFDPNSGYYFIVSTPYAIPLLPLDQNGNQTLSIYIGMPVSITGFTVMNFDMGGTLHMGYLNMPGDIQPAEIDPQEKIDLIYYQLLNQFIHTFYHPGDTIELPITDKLFGSTIVWHPVNDSNNYINLSTGLINPDIEEFIAVELEVVITLEDVTATYTLFIHIQPELQTVDIATLQLMPITEVMMFVQIASEPVNGWMLVWDGVNYMGLYSNRMDVHQGDMIQIQGQLISIYENNFIGVQGDPIIQIIQYGEVDTSYKVSMSIFTFNTLDLTLIQNQYKGIELVGMIGFNSTTNQYYIEDSGIQIPIMAATPDGMMAIHMALNQTVTIGGYALLSSGENHLLFYNDPDALMVNQTDETIVEMAKQHILSMHNRIYRPGEMVYLETNIDPYYPNIIYILVSSDTLFDINTGAISMSITEPTDCIIEVTITYQTVTVVFELTITVEPLVFSTVEAIQMANIGDAMNLDAIVLFRSTDEAMPFLIVGDATGYMLILGKHYFDVYDRVQFQGMVVDYEGELALKVDAYQTLYISSNNTPMTPAVPMSMYQATQVGPTDPWATYIVITGTVSEDMGGIQLYDEDTLEVVWFKDINEHQVLKDFTGLKITIKAFIHYDDVQNEPVLYYGGGHSGIQLAYTTDEEKMAALIGMGYEHFEYTIHHPYQRLDMPEYFDIFDAYLTYEILDGFAYINDYVIQLVESTSTISLQVTALIGTYQEVVVYTITIEPYNITSMIDVSLREDGEFVVISGTVRALDDMHTIVEDPTGMIVLEGFGGYNIDDVILVYGYVNYVYGTVQVNAYGYDAMAAVIGFDDSDPTLSTISLYDTGLLDPNGANLAFYTTYEGHIENRDGIFFLTNGIYDVQLIESSMIAHDVLLELNQQLVSIQVYFVGIEMYGKLMITALFTGEPLTYQILTLTAEDITAEILNYAVHAMDHPYYTGEVTNYPIEHPYFHGTIQIINDGINQSLIGFNQGSVTVSEVTETYQTDITIEVTYIDITYSQSLTITLTPYPIITLQEAQMNHLGERVFLKVIIASMQFHFDTMVYVKDASGFGYFITMTNDLHPFTGVEMILSGFVYEPYEGMSYIDQVVIHQMLLPIPLGVPMVVPTESLIINQEFNGSLLGQLITIQGILMDNGGELYLSVPGIQIVLLGNVTIAYQNLQMQVGQMVEITGIVIGYRIDFFNQQIIPMIGYIPMV</sequence>